<keyword evidence="3" id="KW-0472">Membrane</keyword>
<gene>
    <name evidence="4" type="ORF">VVD49_13580</name>
</gene>
<evidence type="ECO:0000313" key="5">
    <source>
        <dbReference type="Proteomes" id="UP001331561"/>
    </source>
</evidence>
<dbReference type="PRINTS" id="PR00813">
    <property type="entry name" value="BCTERIALGSPG"/>
</dbReference>
<dbReference type="SUPFAM" id="SSF54523">
    <property type="entry name" value="Pili subunits"/>
    <property type="match status" value="1"/>
</dbReference>
<evidence type="ECO:0000313" key="4">
    <source>
        <dbReference type="EMBL" id="MEC5386760.1"/>
    </source>
</evidence>
<sequence length="123" mass="13478">MRRALRGFTLIELLVVMAIIGVLLSIAAPRYFNHVEHARDNALRQSLAVMRDAIDKFHADTDTWPATLDELVTRKYLRTIPEDPHTGSRDTWTVEAPGGGNGVFDVHSGATGATAEGQPLAEQ</sequence>
<dbReference type="Pfam" id="PF07963">
    <property type="entry name" value="N_methyl"/>
    <property type="match status" value="1"/>
</dbReference>
<dbReference type="InterPro" id="IPR045584">
    <property type="entry name" value="Pilin-like"/>
</dbReference>
<dbReference type="PROSITE" id="PS00409">
    <property type="entry name" value="PROKAR_NTER_METHYL"/>
    <property type="match status" value="1"/>
</dbReference>
<evidence type="ECO:0000256" key="3">
    <source>
        <dbReference type="SAM" id="Phobius"/>
    </source>
</evidence>
<comment type="caution">
    <text evidence="4">The sequence shown here is derived from an EMBL/GenBank/DDBJ whole genome shotgun (WGS) entry which is preliminary data.</text>
</comment>
<organism evidence="4 5">
    <name type="scientific">Uliginosibacterium silvisoli</name>
    <dbReference type="NCBI Taxonomy" id="3114758"/>
    <lineage>
        <taxon>Bacteria</taxon>
        <taxon>Pseudomonadati</taxon>
        <taxon>Pseudomonadota</taxon>
        <taxon>Betaproteobacteria</taxon>
        <taxon>Rhodocyclales</taxon>
        <taxon>Zoogloeaceae</taxon>
        <taxon>Uliginosibacterium</taxon>
    </lineage>
</organism>
<dbReference type="Gene3D" id="3.30.700.10">
    <property type="entry name" value="Glycoprotein, Type 4 Pilin"/>
    <property type="match status" value="1"/>
</dbReference>
<feature type="transmembrane region" description="Helical" evidence="3">
    <location>
        <begin position="7"/>
        <end position="28"/>
    </location>
</feature>
<dbReference type="InterPro" id="IPR000983">
    <property type="entry name" value="Bac_GSPG_pilin"/>
</dbReference>
<protein>
    <submittedName>
        <fullName evidence="4">Prepilin-type N-terminal cleavage/methylation domain-containing protein</fullName>
    </submittedName>
</protein>
<feature type="region of interest" description="Disordered" evidence="2">
    <location>
        <begin position="82"/>
        <end position="123"/>
    </location>
</feature>
<dbReference type="InterPro" id="IPR012902">
    <property type="entry name" value="N_methyl_site"/>
</dbReference>
<name>A0ABU6K6Z8_9RHOO</name>
<dbReference type="NCBIfam" id="TIGR02532">
    <property type="entry name" value="IV_pilin_GFxxxE"/>
    <property type="match status" value="1"/>
</dbReference>
<keyword evidence="3" id="KW-1133">Transmembrane helix</keyword>
<dbReference type="PANTHER" id="PTHR30093:SF47">
    <property type="entry name" value="TYPE IV PILUS NON-CORE MINOR PILIN PILE"/>
    <property type="match status" value="1"/>
</dbReference>
<dbReference type="PANTHER" id="PTHR30093">
    <property type="entry name" value="GENERAL SECRETION PATHWAY PROTEIN G"/>
    <property type="match status" value="1"/>
</dbReference>
<reference evidence="4 5" key="1">
    <citation type="submission" date="2024-01" db="EMBL/GenBank/DDBJ databases">
        <title>Uliginosibacterium soil sp. nov.</title>
        <authorList>
            <person name="Lv Y."/>
        </authorList>
    </citation>
    <scope>NUCLEOTIDE SEQUENCE [LARGE SCALE GENOMIC DNA]</scope>
    <source>
        <strain evidence="4 5">H3</strain>
    </source>
</reference>
<accession>A0ABU6K6Z8</accession>
<dbReference type="EMBL" id="JAYXHS010000002">
    <property type="protein sequence ID" value="MEC5386760.1"/>
    <property type="molecule type" value="Genomic_DNA"/>
</dbReference>
<keyword evidence="1" id="KW-0488">Methylation</keyword>
<keyword evidence="5" id="KW-1185">Reference proteome</keyword>
<proteinExistence type="predicted"/>
<keyword evidence="3" id="KW-0812">Transmembrane</keyword>
<dbReference type="Proteomes" id="UP001331561">
    <property type="component" value="Unassembled WGS sequence"/>
</dbReference>
<dbReference type="RefSeq" id="WP_327599719.1">
    <property type="nucleotide sequence ID" value="NZ_JAYXHS010000002.1"/>
</dbReference>
<evidence type="ECO:0000256" key="2">
    <source>
        <dbReference type="SAM" id="MobiDB-lite"/>
    </source>
</evidence>
<evidence type="ECO:0000256" key="1">
    <source>
        <dbReference type="ARBA" id="ARBA00022481"/>
    </source>
</evidence>